<dbReference type="SUPFAM" id="SSF140931">
    <property type="entry name" value="Fic-like"/>
    <property type="match status" value="1"/>
</dbReference>
<dbReference type="Proteomes" id="UP001141327">
    <property type="component" value="Unassembled WGS sequence"/>
</dbReference>
<evidence type="ECO:0000259" key="2">
    <source>
        <dbReference type="PROSITE" id="PS51459"/>
    </source>
</evidence>
<keyword evidence="4" id="KW-1185">Reference proteome</keyword>
<dbReference type="InterPro" id="IPR036597">
    <property type="entry name" value="Fido-like_dom_sf"/>
</dbReference>
<dbReference type="InterPro" id="IPR003812">
    <property type="entry name" value="Fido"/>
</dbReference>
<name>A0ABQ8UKT1_9EUKA</name>
<feature type="compositionally biased region" description="Polar residues" evidence="1">
    <location>
        <begin position="10"/>
        <end position="25"/>
    </location>
</feature>
<sequence length="396" mass="43539">MTSAPKARSLPQTSTAAAISENSQGGCAAFRSTEPRSAMDGVVPAAQATINVDEGPVRCIGLDFPIDVEFVESPELASLFSRLRDVLMVLKTEKESAEKSTRHPVEIPTHQETMHSVARWISSNFKLEGEQVSAGDIIATIQGMTSSLSADHRLQVERCFDVLMKSHRSGHTFLTPNTLCELHRQLYPVGTSVRVKCAASARFREVGAFATDPPITYLRHTVIEDALKVIFSRLRRFVLTPAEFQTTDFLVGLKRSFALSTLVLFHLNDVHPFCDGNGRLSRLVSTLFLGHHCPLPVCIPRRRTQMLQALTAVRAPTRRGEAPNLVPLCQLLIECAIETHQPAADAAVARREPPRPIPVVAECPEEAARIPGGPEAWATMSPGETRIIGAWELFRQ</sequence>
<gene>
    <name evidence="3" type="ORF">PAPYR_7194</name>
</gene>
<evidence type="ECO:0000313" key="3">
    <source>
        <dbReference type="EMBL" id="KAJ4457380.1"/>
    </source>
</evidence>
<organism evidence="3 4">
    <name type="scientific">Paratrimastix pyriformis</name>
    <dbReference type="NCBI Taxonomy" id="342808"/>
    <lineage>
        <taxon>Eukaryota</taxon>
        <taxon>Metamonada</taxon>
        <taxon>Preaxostyla</taxon>
        <taxon>Paratrimastigidae</taxon>
        <taxon>Paratrimastix</taxon>
    </lineage>
</organism>
<dbReference type="PANTHER" id="PTHR13504">
    <property type="entry name" value="FIDO DOMAIN-CONTAINING PROTEIN DDB_G0283145"/>
    <property type="match status" value="1"/>
</dbReference>
<dbReference type="Pfam" id="PF02661">
    <property type="entry name" value="Fic"/>
    <property type="match status" value="1"/>
</dbReference>
<feature type="region of interest" description="Disordered" evidence="1">
    <location>
        <begin position="1"/>
        <end position="29"/>
    </location>
</feature>
<protein>
    <recommendedName>
        <fullName evidence="2">Fido domain-containing protein</fullName>
    </recommendedName>
</protein>
<comment type="caution">
    <text evidence="3">The sequence shown here is derived from an EMBL/GenBank/DDBJ whole genome shotgun (WGS) entry which is preliminary data.</text>
</comment>
<accession>A0ABQ8UKT1</accession>
<dbReference type="EMBL" id="JAPMOS010000048">
    <property type="protein sequence ID" value="KAJ4457380.1"/>
    <property type="molecule type" value="Genomic_DNA"/>
</dbReference>
<reference evidence="3" key="1">
    <citation type="journal article" date="2022" name="bioRxiv">
        <title>Genomics of Preaxostyla Flagellates Illuminates Evolutionary Transitions and the Path Towards Mitochondrial Loss.</title>
        <authorList>
            <person name="Novak L.V.F."/>
            <person name="Treitli S.C."/>
            <person name="Pyrih J."/>
            <person name="Halakuc P."/>
            <person name="Pipaliya S.V."/>
            <person name="Vacek V."/>
            <person name="Brzon O."/>
            <person name="Soukal P."/>
            <person name="Eme L."/>
            <person name="Dacks J.B."/>
            <person name="Karnkowska A."/>
            <person name="Elias M."/>
            <person name="Hampl V."/>
        </authorList>
    </citation>
    <scope>NUCLEOTIDE SEQUENCE</scope>
    <source>
        <strain evidence="3">RCP-MX</strain>
    </source>
</reference>
<dbReference type="InterPro" id="IPR040198">
    <property type="entry name" value="Fido_containing"/>
</dbReference>
<proteinExistence type="predicted"/>
<dbReference type="PROSITE" id="PS51459">
    <property type="entry name" value="FIDO"/>
    <property type="match status" value="1"/>
</dbReference>
<feature type="domain" description="Fido" evidence="2">
    <location>
        <begin position="174"/>
        <end position="334"/>
    </location>
</feature>
<dbReference type="Gene3D" id="1.10.3290.10">
    <property type="entry name" value="Fido-like domain"/>
    <property type="match status" value="1"/>
</dbReference>
<evidence type="ECO:0000256" key="1">
    <source>
        <dbReference type="SAM" id="MobiDB-lite"/>
    </source>
</evidence>
<evidence type="ECO:0000313" key="4">
    <source>
        <dbReference type="Proteomes" id="UP001141327"/>
    </source>
</evidence>
<dbReference type="PANTHER" id="PTHR13504:SF38">
    <property type="entry name" value="FIDO DOMAIN-CONTAINING PROTEIN"/>
    <property type="match status" value="1"/>
</dbReference>